<dbReference type="PANTHER" id="PTHR37442:SF2">
    <property type="entry name" value="CHONDROITIN PROTEOGLYCAN 4"/>
    <property type="match status" value="1"/>
</dbReference>
<keyword evidence="2" id="KW-0812">Transmembrane</keyword>
<protein>
    <submittedName>
        <fullName evidence="6">CPG4 domain-containing protein</fullName>
    </submittedName>
</protein>
<dbReference type="Pfam" id="PF15481">
    <property type="entry name" value="CPG4"/>
    <property type="match status" value="1"/>
</dbReference>
<dbReference type="InterPro" id="IPR029153">
    <property type="entry name" value="CPG4"/>
</dbReference>
<dbReference type="WBParaSite" id="ASIM_0001837501-mRNA-1">
    <property type="protein sequence ID" value="ASIM_0001837501-mRNA-1"/>
    <property type="gene ID" value="ASIM_0001837501"/>
</dbReference>
<evidence type="ECO:0000313" key="6">
    <source>
        <dbReference type="WBParaSite" id="ASIM_0001837501-mRNA-1"/>
    </source>
</evidence>
<proteinExistence type="predicted"/>
<keyword evidence="2" id="KW-0472">Membrane</keyword>
<dbReference type="AlphaFoldDB" id="A0A0M3KBM8"/>
<feature type="domain" description="Chondroitin proteoglycan 4" evidence="3">
    <location>
        <begin position="48"/>
        <end position="142"/>
    </location>
</feature>
<evidence type="ECO:0000313" key="5">
    <source>
        <dbReference type="Proteomes" id="UP000267096"/>
    </source>
</evidence>
<accession>A0A0M3KBM8</accession>
<dbReference type="EMBL" id="UYRR01034563">
    <property type="protein sequence ID" value="VDK61426.1"/>
    <property type="molecule type" value="Genomic_DNA"/>
</dbReference>
<reference evidence="4 5" key="2">
    <citation type="submission" date="2018-11" db="EMBL/GenBank/DDBJ databases">
        <authorList>
            <consortium name="Pathogen Informatics"/>
        </authorList>
    </citation>
    <scope>NUCLEOTIDE SEQUENCE [LARGE SCALE GENOMIC DNA]</scope>
</reference>
<dbReference type="InterPro" id="IPR053123">
    <property type="entry name" value="CPG4-like"/>
</dbReference>
<name>A0A0M3KBM8_ANISI</name>
<dbReference type="Proteomes" id="UP000267096">
    <property type="component" value="Unassembled WGS sequence"/>
</dbReference>
<sequence>MEEQLHHYFQPIVVYLLITVFIGSVNLAPVDHIKGLTKLLKFSEENGCFDGCVTPFIKTIYGMSASANTRAQFANLCIEYTSTLSCFESDQHKCGANIGLFKVITSGLKVACGKQRSYFDSAFDCIDTFNDKPLQECERSCYLYWSLGNWTTSKYLNVVNGAGIDVLLMSLRDAEPVCSGLECFFSCARTNLNYMCGEDGERILDLFNIPLYELGRLYNESPIAFKTLLQNIGIPDECKRIDDALLIGEEFGVRNLDGSDSDRAGAATETHKRVVEQKSADYFDLSLVGIENGDLRDNGLQSHEARKSLAYIVLTMAFVAAVLLFTLIGLIVAILWCCITTARSSRRMSHALRFFATRTPTSSVRDSSANKSPPRFMPGTKEN</sequence>
<keyword evidence="5" id="KW-1185">Reference proteome</keyword>
<keyword evidence="2" id="KW-1133">Transmembrane helix</keyword>
<evidence type="ECO:0000256" key="1">
    <source>
        <dbReference type="SAM" id="MobiDB-lite"/>
    </source>
</evidence>
<evidence type="ECO:0000313" key="4">
    <source>
        <dbReference type="EMBL" id="VDK61426.1"/>
    </source>
</evidence>
<feature type="transmembrane region" description="Helical" evidence="2">
    <location>
        <begin position="12"/>
        <end position="30"/>
    </location>
</feature>
<gene>
    <name evidence="4" type="ORF">ASIM_LOCUS17776</name>
</gene>
<feature type="compositionally biased region" description="Polar residues" evidence="1">
    <location>
        <begin position="362"/>
        <end position="371"/>
    </location>
</feature>
<evidence type="ECO:0000256" key="2">
    <source>
        <dbReference type="SAM" id="Phobius"/>
    </source>
</evidence>
<evidence type="ECO:0000259" key="3">
    <source>
        <dbReference type="Pfam" id="PF15481"/>
    </source>
</evidence>
<dbReference type="OrthoDB" id="10456137at2759"/>
<reference evidence="6" key="1">
    <citation type="submission" date="2017-02" db="UniProtKB">
        <authorList>
            <consortium name="WormBaseParasite"/>
        </authorList>
    </citation>
    <scope>IDENTIFICATION</scope>
</reference>
<organism evidence="6">
    <name type="scientific">Anisakis simplex</name>
    <name type="common">Herring worm</name>
    <dbReference type="NCBI Taxonomy" id="6269"/>
    <lineage>
        <taxon>Eukaryota</taxon>
        <taxon>Metazoa</taxon>
        <taxon>Ecdysozoa</taxon>
        <taxon>Nematoda</taxon>
        <taxon>Chromadorea</taxon>
        <taxon>Rhabditida</taxon>
        <taxon>Spirurina</taxon>
        <taxon>Ascaridomorpha</taxon>
        <taxon>Ascaridoidea</taxon>
        <taxon>Anisakidae</taxon>
        <taxon>Anisakis</taxon>
        <taxon>Anisakis simplex complex</taxon>
    </lineage>
</organism>
<feature type="transmembrane region" description="Helical" evidence="2">
    <location>
        <begin position="309"/>
        <end position="336"/>
    </location>
</feature>
<dbReference type="PANTHER" id="PTHR37442">
    <property type="entry name" value="F18A1.7 PROTEIN-RELATED"/>
    <property type="match status" value="1"/>
</dbReference>
<feature type="region of interest" description="Disordered" evidence="1">
    <location>
        <begin position="362"/>
        <end position="383"/>
    </location>
</feature>